<dbReference type="AlphaFoldDB" id="A0A0F9PS49"/>
<sequence>MAVIASIVMNLQIRNESEAWNAIYQVLRKEKASSKAGSPLVDYRFDTPTVSPNGCFETNVQLYLDVPGWAEASQALHEILSGKTQEAVSTSALLAWYETCLETAEPVPENYAEGDAFLPLGWGELSRFDKSGLSDMLAVIDAAQKGLDNEILNLKPDERKAEGFSEDDYDQAVSIFELANSLREMLVRKMAASDGEFAEMSNLPRPIKEDGVDLFEQIDRLPAEIKALVDHYSVELENGCPYSVSKEFLAAVEEHGYTFEYGLDGVPCNLTMKDAERANEHS</sequence>
<name>A0A0F9PS49_9ZZZZ</name>
<proteinExistence type="predicted"/>
<organism evidence="1">
    <name type="scientific">marine sediment metagenome</name>
    <dbReference type="NCBI Taxonomy" id="412755"/>
    <lineage>
        <taxon>unclassified sequences</taxon>
        <taxon>metagenomes</taxon>
        <taxon>ecological metagenomes</taxon>
    </lineage>
</organism>
<comment type="caution">
    <text evidence="1">The sequence shown here is derived from an EMBL/GenBank/DDBJ whole genome shotgun (WGS) entry which is preliminary data.</text>
</comment>
<protein>
    <submittedName>
        <fullName evidence="1">Uncharacterized protein</fullName>
    </submittedName>
</protein>
<dbReference type="EMBL" id="LAZR01002097">
    <property type="protein sequence ID" value="KKN34560.1"/>
    <property type="molecule type" value="Genomic_DNA"/>
</dbReference>
<reference evidence="1" key="1">
    <citation type="journal article" date="2015" name="Nature">
        <title>Complex archaea that bridge the gap between prokaryotes and eukaryotes.</title>
        <authorList>
            <person name="Spang A."/>
            <person name="Saw J.H."/>
            <person name="Jorgensen S.L."/>
            <person name="Zaremba-Niedzwiedzka K."/>
            <person name="Martijn J."/>
            <person name="Lind A.E."/>
            <person name="van Eijk R."/>
            <person name="Schleper C."/>
            <person name="Guy L."/>
            <person name="Ettema T.J."/>
        </authorList>
    </citation>
    <scope>NUCLEOTIDE SEQUENCE</scope>
</reference>
<evidence type="ECO:0000313" key="1">
    <source>
        <dbReference type="EMBL" id="KKN34560.1"/>
    </source>
</evidence>
<gene>
    <name evidence="1" type="ORF">LCGC14_0792410</name>
</gene>
<accession>A0A0F9PS49</accession>